<reference evidence="7 8" key="1">
    <citation type="submission" date="2017-11" db="EMBL/GenBank/DDBJ databases">
        <title>Infants hospitalized years apart are colonized by the same room-sourced microbial strains.</title>
        <authorList>
            <person name="Brooks B."/>
            <person name="Olm M.R."/>
            <person name="Firek B.A."/>
            <person name="Baker R."/>
            <person name="Thomas B.C."/>
            <person name="Morowitz M.J."/>
            <person name="Banfield J.F."/>
        </authorList>
    </citation>
    <scope>NUCLEOTIDE SEQUENCE [LARGE SCALE GENOMIC DNA]</scope>
    <source>
        <strain evidence="7">S2_009_000_R2_76</strain>
    </source>
</reference>
<evidence type="ECO:0000313" key="7">
    <source>
        <dbReference type="EMBL" id="PZP51245.1"/>
    </source>
</evidence>
<evidence type="ECO:0000256" key="2">
    <source>
        <dbReference type="ARBA" id="ARBA00022692"/>
    </source>
</evidence>
<dbReference type="AlphaFoldDB" id="A0A2W5F593"/>
<accession>A0A2W5F593</accession>
<dbReference type="Proteomes" id="UP000249645">
    <property type="component" value="Unassembled WGS sequence"/>
</dbReference>
<feature type="transmembrane region" description="Helical" evidence="5">
    <location>
        <begin position="156"/>
        <end position="180"/>
    </location>
</feature>
<evidence type="ECO:0000256" key="4">
    <source>
        <dbReference type="ARBA" id="ARBA00023136"/>
    </source>
</evidence>
<comment type="subcellular location">
    <subcellularLocation>
        <location evidence="1">Membrane</location>
        <topology evidence="1">Multi-pass membrane protein</topology>
    </subcellularLocation>
</comment>
<proteinExistence type="predicted"/>
<feature type="domain" description="Integral membrane bound transporter" evidence="6">
    <location>
        <begin position="46"/>
        <end position="172"/>
    </location>
</feature>
<evidence type="ECO:0000313" key="8">
    <source>
        <dbReference type="Proteomes" id="UP000249645"/>
    </source>
</evidence>
<dbReference type="Pfam" id="PF13515">
    <property type="entry name" value="FUSC_2"/>
    <property type="match status" value="1"/>
</dbReference>
<keyword evidence="2 5" id="KW-0812">Transmembrane</keyword>
<sequence>MNAADFRLKFIKKTGIKPYQLMEYIIKCIIGVAGTFLLFLIFPTFHDQLYWIIISVMLSITHDNDSKAAVDRMKGNLIGSLVGLIGYFLEKFVNSSMFLTQFSEQAPSIVLIIIGVIITITLCTLLGFITVTRTALVAFFIVMIYEDDHHSYNGAIMRLISTITGCLLGLIINKAFSWFIRKTFDEFKAMTITKSKEKDHQDDDPISNIY</sequence>
<keyword evidence="4 5" id="KW-0472">Membrane</keyword>
<dbReference type="GO" id="GO:0016020">
    <property type="term" value="C:membrane"/>
    <property type="evidence" value="ECO:0007669"/>
    <property type="project" value="UniProtKB-SubCell"/>
</dbReference>
<gene>
    <name evidence="7" type="ORF">DI598_03680</name>
</gene>
<protein>
    <recommendedName>
        <fullName evidence="6">Integral membrane bound transporter domain-containing protein</fullName>
    </recommendedName>
</protein>
<name>A0A2W5F593_9SPHI</name>
<keyword evidence="3 5" id="KW-1133">Transmembrane helix</keyword>
<organism evidence="7 8">
    <name type="scientific">Pseudopedobacter saltans</name>
    <dbReference type="NCBI Taxonomy" id="151895"/>
    <lineage>
        <taxon>Bacteria</taxon>
        <taxon>Pseudomonadati</taxon>
        <taxon>Bacteroidota</taxon>
        <taxon>Sphingobacteriia</taxon>
        <taxon>Sphingobacteriales</taxon>
        <taxon>Sphingobacteriaceae</taxon>
        <taxon>Pseudopedobacter</taxon>
    </lineage>
</organism>
<feature type="transmembrane region" description="Helical" evidence="5">
    <location>
        <begin position="21"/>
        <end position="42"/>
    </location>
</feature>
<feature type="transmembrane region" description="Helical" evidence="5">
    <location>
        <begin position="111"/>
        <end position="144"/>
    </location>
</feature>
<dbReference type="EMBL" id="QFOI01000037">
    <property type="protein sequence ID" value="PZP51245.1"/>
    <property type="molecule type" value="Genomic_DNA"/>
</dbReference>
<comment type="caution">
    <text evidence="7">The sequence shown here is derived from an EMBL/GenBank/DDBJ whole genome shotgun (WGS) entry which is preliminary data.</text>
</comment>
<evidence type="ECO:0000256" key="3">
    <source>
        <dbReference type="ARBA" id="ARBA00022989"/>
    </source>
</evidence>
<evidence type="ECO:0000256" key="1">
    <source>
        <dbReference type="ARBA" id="ARBA00004141"/>
    </source>
</evidence>
<evidence type="ECO:0000259" key="6">
    <source>
        <dbReference type="Pfam" id="PF13515"/>
    </source>
</evidence>
<evidence type="ECO:0000256" key="5">
    <source>
        <dbReference type="SAM" id="Phobius"/>
    </source>
</evidence>
<feature type="transmembrane region" description="Helical" evidence="5">
    <location>
        <begin position="77"/>
        <end position="99"/>
    </location>
</feature>
<dbReference type="InterPro" id="IPR049453">
    <property type="entry name" value="Memb_transporter_dom"/>
</dbReference>